<evidence type="ECO:0000313" key="3">
    <source>
        <dbReference type="Proteomes" id="UP000184499"/>
    </source>
</evidence>
<accession>A0A1L9U8B5</accession>
<protein>
    <submittedName>
        <fullName evidence="2">Uncharacterized protein</fullName>
    </submittedName>
</protein>
<dbReference type="RefSeq" id="XP_067475140.1">
    <property type="nucleotide sequence ID" value="XM_067618596.1"/>
</dbReference>
<sequence length="172" mass="18906">MHFQPWLFLLVGWIQLTAAVNITVLGQGDLNQDTAGSFLSCINATGINYRLYVDAGSTILLPPGNRTIDTDGVDELLLECMMMACSTMDIAAEDMNEDDERHMDSVYASLATYDWLVEQGARGLRAIGTRSVKGLEDIAVQDEDGSGVSLLVKEAAFYCDDRLIDECRTEMP</sequence>
<keyword evidence="3" id="KW-1185">Reference proteome</keyword>
<dbReference type="VEuPathDB" id="FungiDB:ASPBRDRAFT_134313"/>
<dbReference type="EMBL" id="KV878692">
    <property type="protein sequence ID" value="OJJ67891.1"/>
    <property type="molecule type" value="Genomic_DNA"/>
</dbReference>
<evidence type="ECO:0000313" key="2">
    <source>
        <dbReference type="EMBL" id="OJJ67891.1"/>
    </source>
</evidence>
<feature type="signal peptide" evidence="1">
    <location>
        <begin position="1"/>
        <end position="19"/>
    </location>
</feature>
<organism evidence="2 3">
    <name type="scientific">Aspergillus brasiliensis (strain CBS 101740 / IMI 381727 / IBT 21946)</name>
    <dbReference type="NCBI Taxonomy" id="767769"/>
    <lineage>
        <taxon>Eukaryota</taxon>
        <taxon>Fungi</taxon>
        <taxon>Dikarya</taxon>
        <taxon>Ascomycota</taxon>
        <taxon>Pezizomycotina</taxon>
        <taxon>Eurotiomycetes</taxon>
        <taxon>Eurotiomycetidae</taxon>
        <taxon>Eurotiales</taxon>
        <taxon>Aspergillaceae</taxon>
        <taxon>Aspergillus</taxon>
        <taxon>Aspergillus subgen. Circumdati</taxon>
    </lineage>
</organism>
<name>A0A1L9U8B5_ASPBC</name>
<feature type="chain" id="PRO_5013041502" evidence="1">
    <location>
        <begin position="20"/>
        <end position="172"/>
    </location>
</feature>
<gene>
    <name evidence="2" type="ORF">ASPBRDRAFT_134313</name>
</gene>
<proteinExistence type="predicted"/>
<dbReference type="OrthoDB" id="4398414at2759"/>
<dbReference type="GeneID" id="93571084"/>
<dbReference type="AlphaFoldDB" id="A0A1L9U8B5"/>
<keyword evidence="1" id="KW-0732">Signal</keyword>
<evidence type="ECO:0000256" key="1">
    <source>
        <dbReference type="SAM" id="SignalP"/>
    </source>
</evidence>
<dbReference type="OMA" id="DECRTEM"/>
<dbReference type="Proteomes" id="UP000184499">
    <property type="component" value="Unassembled WGS sequence"/>
</dbReference>
<reference evidence="3" key="1">
    <citation type="journal article" date="2017" name="Genome Biol.">
        <title>Comparative genomics reveals high biological diversity and specific adaptations in the industrially and medically important fungal genus Aspergillus.</title>
        <authorList>
            <person name="de Vries R.P."/>
            <person name="Riley R."/>
            <person name="Wiebenga A."/>
            <person name="Aguilar-Osorio G."/>
            <person name="Amillis S."/>
            <person name="Uchima C.A."/>
            <person name="Anderluh G."/>
            <person name="Asadollahi M."/>
            <person name="Askin M."/>
            <person name="Barry K."/>
            <person name="Battaglia E."/>
            <person name="Bayram O."/>
            <person name="Benocci T."/>
            <person name="Braus-Stromeyer S.A."/>
            <person name="Caldana C."/>
            <person name="Canovas D."/>
            <person name="Cerqueira G.C."/>
            <person name="Chen F."/>
            <person name="Chen W."/>
            <person name="Choi C."/>
            <person name="Clum A."/>
            <person name="Dos Santos R.A."/>
            <person name="Damasio A.R."/>
            <person name="Diallinas G."/>
            <person name="Emri T."/>
            <person name="Fekete E."/>
            <person name="Flipphi M."/>
            <person name="Freyberg S."/>
            <person name="Gallo A."/>
            <person name="Gournas C."/>
            <person name="Habgood R."/>
            <person name="Hainaut M."/>
            <person name="Harispe M.L."/>
            <person name="Henrissat B."/>
            <person name="Hilden K.S."/>
            <person name="Hope R."/>
            <person name="Hossain A."/>
            <person name="Karabika E."/>
            <person name="Karaffa L."/>
            <person name="Karanyi Z."/>
            <person name="Krasevec N."/>
            <person name="Kuo A."/>
            <person name="Kusch H."/>
            <person name="LaButti K."/>
            <person name="Lagendijk E.L."/>
            <person name="Lapidus A."/>
            <person name="Levasseur A."/>
            <person name="Lindquist E."/>
            <person name="Lipzen A."/>
            <person name="Logrieco A.F."/>
            <person name="MacCabe A."/>
            <person name="Maekelae M.R."/>
            <person name="Malavazi I."/>
            <person name="Melin P."/>
            <person name="Meyer V."/>
            <person name="Mielnichuk N."/>
            <person name="Miskei M."/>
            <person name="Molnar A.P."/>
            <person name="Mule G."/>
            <person name="Ngan C.Y."/>
            <person name="Orejas M."/>
            <person name="Orosz E."/>
            <person name="Ouedraogo J.P."/>
            <person name="Overkamp K.M."/>
            <person name="Park H.-S."/>
            <person name="Perrone G."/>
            <person name="Piumi F."/>
            <person name="Punt P.J."/>
            <person name="Ram A.F."/>
            <person name="Ramon A."/>
            <person name="Rauscher S."/>
            <person name="Record E."/>
            <person name="Riano-Pachon D.M."/>
            <person name="Robert V."/>
            <person name="Roehrig J."/>
            <person name="Ruller R."/>
            <person name="Salamov A."/>
            <person name="Salih N.S."/>
            <person name="Samson R.A."/>
            <person name="Sandor E."/>
            <person name="Sanguinetti M."/>
            <person name="Schuetze T."/>
            <person name="Sepcic K."/>
            <person name="Shelest E."/>
            <person name="Sherlock G."/>
            <person name="Sophianopoulou V."/>
            <person name="Squina F.M."/>
            <person name="Sun H."/>
            <person name="Susca A."/>
            <person name="Todd R.B."/>
            <person name="Tsang A."/>
            <person name="Unkles S.E."/>
            <person name="van de Wiele N."/>
            <person name="van Rossen-Uffink D."/>
            <person name="Oliveira J.V."/>
            <person name="Vesth T.C."/>
            <person name="Visser J."/>
            <person name="Yu J.-H."/>
            <person name="Zhou M."/>
            <person name="Andersen M.R."/>
            <person name="Archer D.B."/>
            <person name="Baker S.E."/>
            <person name="Benoit I."/>
            <person name="Brakhage A.A."/>
            <person name="Braus G.H."/>
            <person name="Fischer R."/>
            <person name="Frisvad J.C."/>
            <person name="Goldman G.H."/>
            <person name="Houbraken J."/>
            <person name="Oakley B."/>
            <person name="Pocsi I."/>
            <person name="Scazzocchio C."/>
            <person name="Seiboth B."/>
            <person name="vanKuyk P.A."/>
            <person name="Wortman J."/>
            <person name="Dyer P.S."/>
            <person name="Grigoriev I.V."/>
        </authorList>
    </citation>
    <scope>NUCLEOTIDE SEQUENCE [LARGE SCALE GENOMIC DNA]</scope>
    <source>
        <strain evidence="3">CBS 101740 / IMI 381727 / IBT 21946</strain>
    </source>
</reference>